<name>A0A9P5XZE0_9AGAR</name>
<evidence type="ECO:0000313" key="2">
    <source>
        <dbReference type="EMBL" id="KAF9459874.1"/>
    </source>
</evidence>
<feature type="transmembrane region" description="Helical" evidence="1">
    <location>
        <begin position="12"/>
        <end position="34"/>
    </location>
</feature>
<dbReference type="Proteomes" id="UP000807353">
    <property type="component" value="Unassembled WGS sequence"/>
</dbReference>
<accession>A0A9P5XZE0</accession>
<dbReference type="AlphaFoldDB" id="A0A9P5XZE0"/>
<evidence type="ECO:0000256" key="1">
    <source>
        <dbReference type="SAM" id="Phobius"/>
    </source>
</evidence>
<dbReference type="OrthoDB" id="3350812at2759"/>
<keyword evidence="3" id="KW-1185">Reference proteome</keyword>
<feature type="transmembrane region" description="Helical" evidence="1">
    <location>
        <begin position="41"/>
        <end position="62"/>
    </location>
</feature>
<keyword evidence="1" id="KW-0812">Transmembrane</keyword>
<reference evidence="2" key="1">
    <citation type="submission" date="2020-11" db="EMBL/GenBank/DDBJ databases">
        <authorList>
            <consortium name="DOE Joint Genome Institute"/>
            <person name="Ahrendt S."/>
            <person name="Riley R."/>
            <person name="Andreopoulos W."/>
            <person name="Labutti K."/>
            <person name="Pangilinan J."/>
            <person name="Ruiz-Duenas F.J."/>
            <person name="Barrasa J.M."/>
            <person name="Sanchez-Garcia M."/>
            <person name="Camarero S."/>
            <person name="Miyauchi S."/>
            <person name="Serrano A."/>
            <person name="Linde D."/>
            <person name="Babiker R."/>
            <person name="Drula E."/>
            <person name="Ayuso-Fernandez I."/>
            <person name="Pacheco R."/>
            <person name="Padilla G."/>
            <person name="Ferreira P."/>
            <person name="Barriuso J."/>
            <person name="Kellner H."/>
            <person name="Castanera R."/>
            <person name="Alfaro M."/>
            <person name="Ramirez L."/>
            <person name="Pisabarro A.G."/>
            <person name="Kuo A."/>
            <person name="Tritt A."/>
            <person name="Lipzen A."/>
            <person name="He G."/>
            <person name="Yan M."/>
            <person name="Ng V."/>
            <person name="Cullen D."/>
            <person name="Martin F."/>
            <person name="Rosso M.-N."/>
            <person name="Henrissat B."/>
            <person name="Hibbett D."/>
            <person name="Martinez A.T."/>
            <person name="Grigoriev I.V."/>
        </authorList>
    </citation>
    <scope>NUCLEOTIDE SEQUENCE</scope>
    <source>
        <strain evidence="2">CBS 247.69</strain>
    </source>
</reference>
<feature type="transmembrane region" description="Helical" evidence="1">
    <location>
        <begin position="142"/>
        <end position="159"/>
    </location>
</feature>
<dbReference type="EMBL" id="MU150309">
    <property type="protein sequence ID" value="KAF9459874.1"/>
    <property type="molecule type" value="Genomic_DNA"/>
</dbReference>
<organism evidence="2 3">
    <name type="scientific">Collybia nuda</name>
    <dbReference type="NCBI Taxonomy" id="64659"/>
    <lineage>
        <taxon>Eukaryota</taxon>
        <taxon>Fungi</taxon>
        <taxon>Dikarya</taxon>
        <taxon>Basidiomycota</taxon>
        <taxon>Agaricomycotina</taxon>
        <taxon>Agaricomycetes</taxon>
        <taxon>Agaricomycetidae</taxon>
        <taxon>Agaricales</taxon>
        <taxon>Tricholomatineae</taxon>
        <taxon>Clitocybaceae</taxon>
        <taxon>Collybia</taxon>
    </lineage>
</organism>
<feature type="transmembrane region" description="Helical" evidence="1">
    <location>
        <begin position="89"/>
        <end position="110"/>
    </location>
</feature>
<protein>
    <submittedName>
        <fullName evidence="2">Uncharacterized protein</fullName>
    </submittedName>
</protein>
<keyword evidence="1" id="KW-1133">Transmembrane helix</keyword>
<gene>
    <name evidence="2" type="ORF">BDZ94DRAFT_1312017</name>
</gene>
<comment type="caution">
    <text evidence="2">The sequence shown here is derived from an EMBL/GenBank/DDBJ whole genome shotgun (WGS) entry which is preliminary data.</text>
</comment>
<keyword evidence="1" id="KW-0472">Membrane</keyword>
<evidence type="ECO:0000313" key="3">
    <source>
        <dbReference type="Proteomes" id="UP000807353"/>
    </source>
</evidence>
<proteinExistence type="predicted"/>
<sequence>MGPTECNLVFKVIGYQLGTGTLIAEIILAVRTWVIWQRSGYIAITLATLLVAFWTPVFYFLAQALNSLIFKDAPDSTLPGCFLQSQKNILFVVFILISSFETIIMGLTLLKCWDHFYHTSKVSGRPSTSLARILYRDGIMNYIYLSILSIMNMIIPLAAPDAYSTTLSGLQNVMHSVLSGRVLLHLREAAVKRTQLGSTFDTLGKIGETGEPKFHRPNASFASALQTATWFGDTDDSSSQILSQGLERNCRNEPGHSGYVGGS</sequence>